<organism evidence="1 2">
    <name type="scientific">Tribolium castaneum</name>
    <name type="common">Red flour beetle</name>
    <dbReference type="NCBI Taxonomy" id="7070"/>
    <lineage>
        <taxon>Eukaryota</taxon>
        <taxon>Metazoa</taxon>
        <taxon>Ecdysozoa</taxon>
        <taxon>Arthropoda</taxon>
        <taxon>Hexapoda</taxon>
        <taxon>Insecta</taxon>
        <taxon>Pterygota</taxon>
        <taxon>Neoptera</taxon>
        <taxon>Endopterygota</taxon>
        <taxon>Coleoptera</taxon>
        <taxon>Polyphaga</taxon>
        <taxon>Cucujiformia</taxon>
        <taxon>Tenebrionidae</taxon>
        <taxon>Tenebrionidae incertae sedis</taxon>
        <taxon>Tribolium</taxon>
    </lineage>
</organism>
<keyword evidence="2" id="KW-1185">Reference proteome</keyword>
<gene>
    <name evidence="1" type="primary">GLEAN_04958</name>
    <name evidence="1" type="ORF">TcasGA2_TC004958</name>
</gene>
<evidence type="ECO:0000313" key="1">
    <source>
        <dbReference type="EMBL" id="KYB29491.1"/>
    </source>
</evidence>
<reference evidence="1 2" key="2">
    <citation type="journal article" date="2010" name="Nucleic Acids Res.">
        <title>BeetleBase in 2010: revisions to provide comprehensive genomic information for Tribolium castaneum.</title>
        <authorList>
            <person name="Kim H.S."/>
            <person name="Murphy T."/>
            <person name="Xia J."/>
            <person name="Caragea D."/>
            <person name="Park Y."/>
            <person name="Beeman R.W."/>
            <person name="Lorenzen M.D."/>
            <person name="Butcher S."/>
            <person name="Manak J.R."/>
            <person name="Brown S.J."/>
        </authorList>
    </citation>
    <scope>GENOME REANNOTATION</scope>
    <source>
        <strain evidence="1 2">Georgia GA2</strain>
    </source>
</reference>
<name>A0A139WNV3_TRICA</name>
<reference evidence="1 2" key="1">
    <citation type="journal article" date="2008" name="Nature">
        <title>The genome of the model beetle and pest Tribolium castaneum.</title>
        <authorList>
            <consortium name="Tribolium Genome Sequencing Consortium"/>
            <person name="Richards S."/>
            <person name="Gibbs R.A."/>
            <person name="Weinstock G.M."/>
            <person name="Brown S.J."/>
            <person name="Denell R."/>
            <person name="Beeman R.W."/>
            <person name="Gibbs R."/>
            <person name="Beeman R.W."/>
            <person name="Brown S.J."/>
            <person name="Bucher G."/>
            <person name="Friedrich M."/>
            <person name="Grimmelikhuijzen C.J."/>
            <person name="Klingler M."/>
            <person name="Lorenzen M."/>
            <person name="Richards S."/>
            <person name="Roth S."/>
            <person name="Schroder R."/>
            <person name="Tautz D."/>
            <person name="Zdobnov E.M."/>
            <person name="Muzny D."/>
            <person name="Gibbs R.A."/>
            <person name="Weinstock G.M."/>
            <person name="Attaway T."/>
            <person name="Bell S."/>
            <person name="Buhay C.J."/>
            <person name="Chandrabose M.N."/>
            <person name="Chavez D."/>
            <person name="Clerk-Blankenburg K.P."/>
            <person name="Cree A."/>
            <person name="Dao M."/>
            <person name="Davis C."/>
            <person name="Chacko J."/>
            <person name="Dinh H."/>
            <person name="Dugan-Rocha S."/>
            <person name="Fowler G."/>
            <person name="Garner T.T."/>
            <person name="Garnes J."/>
            <person name="Gnirke A."/>
            <person name="Hawes A."/>
            <person name="Hernandez J."/>
            <person name="Hines S."/>
            <person name="Holder M."/>
            <person name="Hume J."/>
            <person name="Jhangiani S.N."/>
            <person name="Joshi V."/>
            <person name="Khan Z.M."/>
            <person name="Jackson L."/>
            <person name="Kovar C."/>
            <person name="Kowis A."/>
            <person name="Lee S."/>
            <person name="Lewis L.R."/>
            <person name="Margolis J."/>
            <person name="Morgan M."/>
            <person name="Nazareth L.V."/>
            <person name="Nguyen N."/>
            <person name="Okwuonu G."/>
            <person name="Parker D."/>
            <person name="Richards S."/>
            <person name="Ruiz S.J."/>
            <person name="Santibanez J."/>
            <person name="Savard J."/>
            <person name="Scherer S.E."/>
            <person name="Schneider B."/>
            <person name="Sodergren E."/>
            <person name="Tautz D."/>
            <person name="Vattahil S."/>
            <person name="Villasana D."/>
            <person name="White C.S."/>
            <person name="Wright R."/>
            <person name="Park Y."/>
            <person name="Beeman R.W."/>
            <person name="Lord J."/>
            <person name="Oppert B."/>
            <person name="Lorenzen M."/>
            <person name="Brown S."/>
            <person name="Wang L."/>
            <person name="Savard J."/>
            <person name="Tautz D."/>
            <person name="Richards S."/>
            <person name="Weinstock G."/>
            <person name="Gibbs R.A."/>
            <person name="Liu Y."/>
            <person name="Worley K."/>
            <person name="Weinstock G."/>
            <person name="Elsik C.G."/>
            <person name="Reese J.T."/>
            <person name="Elhaik E."/>
            <person name="Landan G."/>
            <person name="Graur D."/>
            <person name="Arensburger P."/>
            <person name="Atkinson P."/>
            <person name="Beeman R.W."/>
            <person name="Beidler J."/>
            <person name="Brown S.J."/>
            <person name="Demuth J.P."/>
            <person name="Drury D.W."/>
            <person name="Du Y.Z."/>
            <person name="Fujiwara H."/>
            <person name="Lorenzen M."/>
            <person name="Maselli V."/>
            <person name="Osanai M."/>
            <person name="Park Y."/>
            <person name="Robertson H.M."/>
            <person name="Tu Z."/>
            <person name="Wang J.J."/>
            <person name="Wang S."/>
            <person name="Richards S."/>
            <person name="Song H."/>
            <person name="Zhang L."/>
            <person name="Sodergren E."/>
            <person name="Werner D."/>
            <person name="Stanke M."/>
            <person name="Morgenstern B."/>
            <person name="Solovyev V."/>
            <person name="Kosarev P."/>
            <person name="Brown G."/>
            <person name="Chen H.C."/>
            <person name="Ermolaeva O."/>
            <person name="Hlavina W."/>
            <person name="Kapustin Y."/>
            <person name="Kiryutin B."/>
            <person name="Kitts P."/>
            <person name="Maglott D."/>
            <person name="Pruitt K."/>
            <person name="Sapojnikov V."/>
            <person name="Souvorov A."/>
            <person name="Mackey A.J."/>
            <person name="Waterhouse R.M."/>
            <person name="Wyder S."/>
            <person name="Zdobnov E.M."/>
            <person name="Zdobnov E.M."/>
            <person name="Wyder S."/>
            <person name="Kriventseva E.V."/>
            <person name="Kadowaki T."/>
            <person name="Bork P."/>
            <person name="Aranda M."/>
            <person name="Bao R."/>
            <person name="Beermann A."/>
            <person name="Berns N."/>
            <person name="Bolognesi R."/>
            <person name="Bonneton F."/>
            <person name="Bopp D."/>
            <person name="Brown S.J."/>
            <person name="Bucher G."/>
            <person name="Butts T."/>
            <person name="Chaumot A."/>
            <person name="Denell R.E."/>
            <person name="Ferrier D.E."/>
            <person name="Friedrich M."/>
            <person name="Gordon C.M."/>
            <person name="Jindra M."/>
            <person name="Klingler M."/>
            <person name="Lan Q."/>
            <person name="Lattorff H.M."/>
            <person name="Laudet V."/>
            <person name="von Levetsow C."/>
            <person name="Liu Z."/>
            <person name="Lutz R."/>
            <person name="Lynch J.A."/>
            <person name="da Fonseca R.N."/>
            <person name="Posnien N."/>
            <person name="Reuter R."/>
            <person name="Roth S."/>
            <person name="Savard J."/>
            <person name="Schinko J.B."/>
            <person name="Schmitt C."/>
            <person name="Schoppmeier M."/>
            <person name="Schroder R."/>
            <person name="Shippy T.D."/>
            <person name="Simonnet F."/>
            <person name="Marques-Souza H."/>
            <person name="Tautz D."/>
            <person name="Tomoyasu Y."/>
            <person name="Trauner J."/>
            <person name="Van der Zee M."/>
            <person name="Vervoort M."/>
            <person name="Wittkopp N."/>
            <person name="Wimmer E.A."/>
            <person name="Yang X."/>
            <person name="Jones A.K."/>
            <person name="Sattelle D.B."/>
            <person name="Ebert P.R."/>
            <person name="Nelson D."/>
            <person name="Scott J.G."/>
            <person name="Beeman R.W."/>
            <person name="Muthukrishnan S."/>
            <person name="Kramer K.J."/>
            <person name="Arakane Y."/>
            <person name="Beeman R.W."/>
            <person name="Zhu Q."/>
            <person name="Hogenkamp D."/>
            <person name="Dixit R."/>
            <person name="Oppert B."/>
            <person name="Jiang H."/>
            <person name="Zou Z."/>
            <person name="Marshall J."/>
            <person name="Elpidina E."/>
            <person name="Vinokurov K."/>
            <person name="Oppert C."/>
            <person name="Zou Z."/>
            <person name="Evans J."/>
            <person name="Lu Z."/>
            <person name="Zhao P."/>
            <person name="Sumathipala N."/>
            <person name="Altincicek B."/>
            <person name="Vilcinskas A."/>
            <person name="Williams M."/>
            <person name="Hultmark D."/>
            <person name="Hetru C."/>
            <person name="Jiang H."/>
            <person name="Grimmelikhuijzen C.J."/>
            <person name="Hauser F."/>
            <person name="Cazzamali G."/>
            <person name="Williamson M."/>
            <person name="Park Y."/>
            <person name="Li B."/>
            <person name="Tanaka Y."/>
            <person name="Predel R."/>
            <person name="Neupert S."/>
            <person name="Schachtner J."/>
            <person name="Verleyen P."/>
            <person name="Raible F."/>
            <person name="Bork P."/>
            <person name="Friedrich M."/>
            <person name="Walden K.K."/>
            <person name="Robertson H.M."/>
            <person name="Angeli S."/>
            <person name="Foret S."/>
            <person name="Bucher G."/>
            <person name="Schuetz S."/>
            <person name="Maleszka R."/>
            <person name="Wimmer E.A."/>
            <person name="Beeman R.W."/>
            <person name="Lorenzen M."/>
            <person name="Tomoyasu Y."/>
            <person name="Miller S.C."/>
            <person name="Grossmann D."/>
            <person name="Bucher G."/>
        </authorList>
    </citation>
    <scope>NUCLEOTIDE SEQUENCE [LARGE SCALE GENOMIC DNA]</scope>
    <source>
        <strain evidence="1 2">Georgia GA2</strain>
    </source>
</reference>
<accession>A0A139WNV3</accession>
<dbReference type="AlphaFoldDB" id="A0A139WNV3"/>
<dbReference type="Proteomes" id="UP000007266">
    <property type="component" value="Linkage group 2"/>
</dbReference>
<evidence type="ECO:0000313" key="2">
    <source>
        <dbReference type="Proteomes" id="UP000007266"/>
    </source>
</evidence>
<protein>
    <submittedName>
        <fullName evidence="1">Lachesin-like Protein</fullName>
    </submittedName>
</protein>
<proteinExistence type="predicted"/>
<dbReference type="EMBL" id="KQ971311">
    <property type="protein sequence ID" value="KYB29491.1"/>
    <property type="molecule type" value="Genomic_DNA"/>
</dbReference>
<sequence length="67" mass="7060">MTQFCFAEIKVGPGLPHDNHVSIVGGLAEPARGHRSRGNDAFSSAVLTRPLLVALTATSLLSSMSLR</sequence>